<evidence type="ECO:0000313" key="8">
    <source>
        <dbReference type="EMBL" id="CAD8232741.1"/>
    </source>
</evidence>
<dbReference type="InterPro" id="IPR050755">
    <property type="entry name" value="TRAFAC_YlqF/YawG_RiboMat"/>
</dbReference>
<gene>
    <name evidence="8" type="ORF">PCOL08062_LOCUS2670</name>
</gene>
<keyword evidence="5" id="KW-0378">Hydrolase</keyword>
<dbReference type="InterPro" id="IPR023179">
    <property type="entry name" value="GTP-bd_ortho_bundle_sf"/>
</dbReference>
<dbReference type="PANTHER" id="PTHR11089:SF9">
    <property type="entry name" value="NUCLEOLAR GTP-BINDING PROTEIN 2"/>
    <property type="match status" value="1"/>
</dbReference>
<feature type="compositionally biased region" description="Basic and acidic residues" evidence="6">
    <location>
        <begin position="638"/>
        <end position="647"/>
    </location>
</feature>
<name>A0A7R9TDS9_9VIRI</name>
<dbReference type="InterPro" id="IPR030378">
    <property type="entry name" value="G_CP_dom"/>
</dbReference>
<evidence type="ECO:0000256" key="3">
    <source>
        <dbReference type="ARBA" id="ARBA00023134"/>
    </source>
</evidence>
<comment type="subcellular location">
    <subcellularLocation>
        <location evidence="1 5">Nucleus</location>
        <location evidence="1 5">Nucleolus</location>
    </subcellularLocation>
</comment>
<dbReference type="PANTHER" id="PTHR11089">
    <property type="entry name" value="GTP-BINDING PROTEIN-RELATED"/>
    <property type="match status" value="1"/>
</dbReference>
<dbReference type="GO" id="GO:0005730">
    <property type="term" value="C:nucleolus"/>
    <property type="evidence" value="ECO:0007669"/>
    <property type="project" value="UniProtKB-SubCell"/>
</dbReference>
<keyword evidence="4 5" id="KW-0539">Nucleus</keyword>
<evidence type="ECO:0000256" key="5">
    <source>
        <dbReference type="RuleBase" id="RU364023"/>
    </source>
</evidence>
<evidence type="ECO:0000256" key="2">
    <source>
        <dbReference type="ARBA" id="ARBA00022741"/>
    </source>
</evidence>
<organism evidence="8">
    <name type="scientific">Prasinoderma coloniale</name>
    <dbReference type="NCBI Taxonomy" id="156133"/>
    <lineage>
        <taxon>Eukaryota</taxon>
        <taxon>Viridiplantae</taxon>
        <taxon>Prasinodermophyta</taxon>
        <taxon>Prasinodermophyceae</taxon>
        <taxon>Prasinodermales</taxon>
        <taxon>Prasinodermaceae</taxon>
        <taxon>Prasinoderma</taxon>
    </lineage>
</organism>
<protein>
    <recommendedName>
        <fullName evidence="5">Nuclear/nucleolar GTPase 2</fullName>
    </recommendedName>
</protein>
<comment type="function">
    <text evidence="5">GTPase involved in pre-60S ribosomal subunit maturation.</text>
</comment>
<dbReference type="PROSITE" id="PS51721">
    <property type="entry name" value="G_CP"/>
    <property type="match status" value="1"/>
</dbReference>
<dbReference type="GO" id="GO:0016787">
    <property type="term" value="F:hydrolase activity"/>
    <property type="evidence" value="ECO:0007669"/>
    <property type="project" value="UniProtKB-KW"/>
</dbReference>
<feature type="compositionally biased region" description="Basic residues" evidence="6">
    <location>
        <begin position="648"/>
        <end position="665"/>
    </location>
</feature>
<dbReference type="Pfam" id="PF01926">
    <property type="entry name" value="MMR_HSR1"/>
    <property type="match status" value="1"/>
</dbReference>
<evidence type="ECO:0000256" key="6">
    <source>
        <dbReference type="SAM" id="MobiDB-lite"/>
    </source>
</evidence>
<dbReference type="InterPro" id="IPR012971">
    <property type="entry name" value="NOG2_N_dom"/>
</dbReference>
<feature type="region of interest" description="Disordered" evidence="6">
    <location>
        <begin position="1"/>
        <end position="42"/>
    </location>
</feature>
<proteinExistence type="inferred from homology"/>
<dbReference type="CDD" id="cd01858">
    <property type="entry name" value="NGP_1"/>
    <property type="match status" value="1"/>
</dbReference>
<accession>A0A7R9TDS9</accession>
<evidence type="ECO:0000256" key="4">
    <source>
        <dbReference type="ARBA" id="ARBA00023242"/>
    </source>
</evidence>
<comment type="similarity">
    <text evidence="5">Belongs to the TRAFAC class YlqF/YawG GTPase family. RsgA subfamily.</text>
</comment>
<feature type="region of interest" description="Disordered" evidence="6">
    <location>
        <begin position="470"/>
        <end position="665"/>
    </location>
</feature>
<feature type="compositionally biased region" description="Basic and acidic residues" evidence="6">
    <location>
        <begin position="601"/>
        <end position="627"/>
    </location>
</feature>
<dbReference type="GO" id="GO:0005525">
    <property type="term" value="F:GTP binding"/>
    <property type="evidence" value="ECO:0007669"/>
    <property type="project" value="UniProtKB-KW"/>
</dbReference>
<dbReference type="InterPro" id="IPR024929">
    <property type="entry name" value="GNL2_CP_dom"/>
</dbReference>
<evidence type="ECO:0000259" key="7">
    <source>
        <dbReference type="PROSITE" id="PS51721"/>
    </source>
</evidence>
<dbReference type="InterPro" id="IPR027417">
    <property type="entry name" value="P-loop_NTPase"/>
</dbReference>
<dbReference type="Pfam" id="PF08153">
    <property type="entry name" value="NGP1NT"/>
    <property type="match status" value="1"/>
</dbReference>
<feature type="domain" description="CP-type G" evidence="7">
    <location>
        <begin position="219"/>
        <end position="380"/>
    </location>
</feature>
<feature type="compositionally biased region" description="Polar residues" evidence="6">
    <location>
        <begin position="18"/>
        <end position="38"/>
    </location>
</feature>
<keyword evidence="3 5" id="KW-0342">GTP-binding</keyword>
<sequence length="665" mass="73225">MPKRKRFGNDGGAGAPPKNSSTAKGRSNDASANTQGRTAATARRLKMYNSRAKRDKNGRLISQELQSKELPSTRIVPDRRWFGNTRTVGQAQLERFREEVGAKVDDPYSVLLKERKLPLGLLNDKAKHKRVHLVDTEPFESVFGKGATRKRPKLAMGDYEALADAASKAAGGGAVGGVNIVGERWVNPSVDAALAKAEEGHGRYYRAKMFDKGQSGRIWGELYKVIDSSDVVIQVIDARDPEGTRCRHLEAHLQKEHKHKHLILLLNKCDLVPAWVARRWLAALSKEYPTLAFHASSGRPFGKGALLGLLRQLARLKSDKQSISVGMVGYPNVGKSSVINTLRDKKVCPTAPVPGETKVWRYVSLMRRINLIDCPGVVYDKESNSEGESVLKGVTRIDRLEDATEYVPLMLTRVKRQYIQKAYKLKSWLDAEDFLAQVAQNSGKMLPGGEADLNTAARMVLTDWQRGRLPYFTPPPAAPEGDDAKPPPLIASKGRTINSAPAEEEEDAPEGKGKGKSKDDLEVAPMPEINQPLGKLRPVEGFFDDEDERADLDGSADEDASEGGGEDDEGAEGSGSEEDGDDDDDDDNWDALMQSVGVRKVAKDATKAEVKAAKAAKLDGFDGEGKTGLEAYDDYSDGEEREREDKRAAKRERRMKKRRRQGLLN</sequence>
<dbReference type="Gene3D" id="1.10.1580.10">
    <property type="match status" value="1"/>
</dbReference>
<dbReference type="AlphaFoldDB" id="A0A7R9TDS9"/>
<dbReference type="Gene3D" id="3.40.50.300">
    <property type="entry name" value="P-loop containing nucleotide triphosphate hydrolases"/>
    <property type="match status" value="1"/>
</dbReference>
<evidence type="ECO:0000256" key="1">
    <source>
        <dbReference type="ARBA" id="ARBA00004604"/>
    </source>
</evidence>
<feature type="compositionally biased region" description="Acidic residues" evidence="6">
    <location>
        <begin position="542"/>
        <end position="589"/>
    </location>
</feature>
<dbReference type="EMBL" id="HBDZ01003448">
    <property type="protein sequence ID" value="CAD8232741.1"/>
    <property type="molecule type" value="Transcribed_RNA"/>
</dbReference>
<feature type="compositionally biased region" description="Basic and acidic residues" evidence="6">
    <location>
        <begin position="509"/>
        <end position="521"/>
    </location>
</feature>
<dbReference type="InterPro" id="IPR006073">
    <property type="entry name" value="GTP-bd"/>
</dbReference>
<dbReference type="SUPFAM" id="SSF52540">
    <property type="entry name" value="P-loop containing nucleoside triphosphate hydrolases"/>
    <property type="match status" value="1"/>
</dbReference>
<dbReference type="PRINTS" id="PR00326">
    <property type="entry name" value="GTP1OBG"/>
</dbReference>
<dbReference type="FunFam" id="3.40.50.300:FF:000559">
    <property type="entry name" value="Nuclear/nucleolar GTPase 2"/>
    <property type="match status" value="1"/>
</dbReference>
<keyword evidence="2 5" id="KW-0547">Nucleotide-binding</keyword>
<reference evidence="8" key="1">
    <citation type="submission" date="2021-01" db="EMBL/GenBank/DDBJ databases">
        <authorList>
            <person name="Corre E."/>
            <person name="Pelletier E."/>
            <person name="Niang G."/>
            <person name="Scheremetjew M."/>
            <person name="Finn R."/>
            <person name="Kale V."/>
            <person name="Holt S."/>
            <person name="Cochrane G."/>
            <person name="Meng A."/>
            <person name="Brown T."/>
            <person name="Cohen L."/>
        </authorList>
    </citation>
    <scope>NUCLEOTIDE SEQUENCE</scope>
    <source>
        <strain evidence="8">CCMP1413</strain>
    </source>
</reference>